<proteinExistence type="predicted"/>
<organism evidence="2 3">
    <name type="scientific">Colletotrichum chrysophilum</name>
    <dbReference type="NCBI Taxonomy" id="1836956"/>
    <lineage>
        <taxon>Eukaryota</taxon>
        <taxon>Fungi</taxon>
        <taxon>Dikarya</taxon>
        <taxon>Ascomycota</taxon>
        <taxon>Pezizomycotina</taxon>
        <taxon>Sordariomycetes</taxon>
        <taxon>Hypocreomycetidae</taxon>
        <taxon>Glomerellales</taxon>
        <taxon>Glomerellaceae</taxon>
        <taxon>Colletotrichum</taxon>
        <taxon>Colletotrichum gloeosporioides species complex</taxon>
    </lineage>
</organism>
<gene>
    <name evidence="2" type="ORF">CCHR01_14325</name>
</gene>
<accession>A0AAD9ECV5</accession>
<name>A0AAD9ECV5_9PEZI</name>
<evidence type="ECO:0000313" key="2">
    <source>
        <dbReference type="EMBL" id="KAK1843062.1"/>
    </source>
</evidence>
<sequence>MWETMFESHAAVDQGATAVVHNTGSRASLHPWTSLDPWALTLPPSLSPKGPWTPAFGGRRGEREEGPGLDLSVRAASKTESSREK</sequence>
<evidence type="ECO:0000313" key="3">
    <source>
        <dbReference type="Proteomes" id="UP001243330"/>
    </source>
</evidence>
<evidence type="ECO:0000256" key="1">
    <source>
        <dbReference type="SAM" id="MobiDB-lite"/>
    </source>
</evidence>
<dbReference type="Proteomes" id="UP001243330">
    <property type="component" value="Unassembled WGS sequence"/>
</dbReference>
<comment type="caution">
    <text evidence="2">The sequence shown here is derived from an EMBL/GenBank/DDBJ whole genome shotgun (WGS) entry which is preliminary data.</text>
</comment>
<feature type="region of interest" description="Disordered" evidence="1">
    <location>
        <begin position="43"/>
        <end position="85"/>
    </location>
</feature>
<dbReference type="AlphaFoldDB" id="A0AAD9ECV5"/>
<reference evidence="2" key="1">
    <citation type="submission" date="2023-01" db="EMBL/GenBank/DDBJ databases">
        <title>Colletotrichum chrysophilum M932 genome sequence.</title>
        <authorList>
            <person name="Baroncelli R."/>
        </authorList>
    </citation>
    <scope>NUCLEOTIDE SEQUENCE</scope>
    <source>
        <strain evidence="2">M932</strain>
    </source>
</reference>
<dbReference type="EMBL" id="JAQOWY010000379">
    <property type="protein sequence ID" value="KAK1843062.1"/>
    <property type="molecule type" value="Genomic_DNA"/>
</dbReference>
<keyword evidence="3" id="KW-1185">Reference proteome</keyword>
<protein>
    <submittedName>
        <fullName evidence="2">Uncharacterized protein</fullName>
    </submittedName>
</protein>